<dbReference type="Pfam" id="PF02887">
    <property type="entry name" value="PK_C"/>
    <property type="match status" value="1"/>
</dbReference>
<dbReference type="FunFam" id="3.20.20.60:FF:000025">
    <property type="entry name" value="Pyruvate kinase"/>
    <property type="match status" value="1"/>
</dbReference>
<dbReference type="PANTHER" id="PTHR11817">
    <property type="entry name" value="PYRUVATE KINASE"/>
    <property type="match status" value="1"/>
</dbReference>
<gene>
    <name evidence="18" type="primary">pyk</name>
    <name evidence="18" type="ORF">GS597_15005</name>
</gene>
<dbReference type="InterPro" id="IPR015793">
    <property type="entry name" value="Pyrv_Knase_brl"/>
</dbReference>
<keyword evidence="9 15" id="KW-0418">Kinase</keyword>
<evidence type="ECO:0000256" key="5">
    <source>
        <dbReference type="ARBA" id="ARBA00012142"/>
    </source>
</evidence>
<dbReference type="EMBL" id="WVIC01000033">
    <property type="protein sequence ID" value="NCJ07794.1"/>
    <property type="molecule type" value="Genomic_DNA"/>
</dbReference>
<comment type="cofactor">
    <cofactor evidence="1">
        <name>Mg(2+)</name>
        <dbReference type="ChEBI" id="CHEBI:18420"/>
    </cofactor>
</comment>
<keyword evidence="8" id="KW-0547">Nucleotide-binding</keyword>
<dbReference type="AlphaFoldDB" id="A0A8K2A923"/>
<evidence type="ECO:0000256" key="4">
    <source>
        <dbReference type="ARBA" id="ARBA00008663"/>
    </source>
</evidence>
<keyword evidence="11 15" id="KW-0460">Magnesium</keyword>
<evidence type="ECO:0000256" key="14">
    <source>
        <dbReference type="NCBIfam" id="TIGR01064"/>
    </source>
</evidence>
<feature type="domain" description="Pyruvate kinase C-terminal" evidence="17">
    <location>
        <begin position="362"/>
        <end position="475"/>
    </location>
</feature>
<dbReference type="NCBIfam" id="TIGR01064">
    <property type="entry name" value="pyruv_kin"/>
    <property type="match status" value="1"/>
</dbReference>
<organism evidence="18 19">
    <name type="scientific">Petrachloros mirabilis ULC683</name>
    <dbReference type="NCBI Taxonomy" id="2781853"/>
    <lineage>
        <taxon>Bacteria</taxon>
        <taxon>Bacillati</taxon>
        <taxon>Cyanobacteriota</taxon>
        <taxon>Cyanophyceae</taxon>
        <taxon>Synechococcales</taxon>
        <taxon>Petrachlorosaceae</taxon>
        <taxon>Petrachloros</taxon>
        <taxon>Petrachloros mirabilis</taxon>
    </lineage>
</organism>
<sequence>MQGLNHRTKIVATIGPASSSPEVLRAMVTSGMSVARLNFSHGSYADHARMVTLIRQVSKDLATPITLLQDLQGPKIRIGQLVNDPIFLQEGDLLTFIPDTVELSSQNNPSAQTVTIDYPYLADDAKPGMRVLLDDGLLELEVHCVEVPHVTCRVLQGGLLSSRKGVNLPSLDLRMPSLTEKDQQDLVFGVAQGVDWVSLSFVRKAEDLVQLRQFLAEQGAADLPIMAKIEKPQAITNLPEILEVCDGVMVARGDLGVEMSPEKVPILQKHIIRECNKRKLPVITATQMLDSMIRNPRPTRAEASDVANAIIDGTDAVMLSGESAVGAFPVKAVQMLSRIAIDVERDLAFVNNPPPKQDETHALCEALNTLDRLLRFQCIVAFTTSGYTAIIAAGERPRAPVIAITDDRNVYHRLNLIWGVKPILVERHASTFEKMLHQAEVLLLQDQLAASGDNILLMGGIPAHTSRGTNLLKIHRLP</sequence>
<keyword evidence="12 15" id="KW-0324">Glycolysis</keyword>
<evidence type="ECO:0000256" key="13">
    <source>
        <dbReference type="ARBA" id="ARBA00023317"/>
    </source>
</evidence>
<dbReference type="SUPFAM" id="SSF52935">
    <property type="entry name" value="PK C-terminal domain-like"/>
    <property type="match status" value="1"/>
</dbReference>
<dbReference type="EC" id="2.7.1.40" evidence="5 14"/>
<evidence type="ECO:0000259" key="17">
    <source>
        <dbReference type="Pfam" id="PF02887"/>
    </source>
</evidence>
<comment type="similarity">
    <text evidence="4 15">Belongs to the pyruvate kinase family.</text>
</comment>
<dbReference type="PRINTS" id="PR01050">
    <property type="entry name" value="PYRUVTKNASE"/>
</dbReference>
<dbReference type="InterPro" id="IPR015806">
    <property type="entry name" value="Pyrv_Knase_insert_dom_sf"/>
</dbReference>
<comment type="pathway">
    <text evidence="3 15">Carbohydrate degradation; glycolysis; pyruvate from D-glyceraldehyde 3-phosphate: step 5/5.</text>
</comment>
<keyword evidence="7" id="KW-0479">Metal-binding</keyword>
<evidence type="ECO:0000256" key="9">
    <source>
        <dbReference type="ARBA" id="ARBA00022777"/>
    </source>
</evidence>
<accession>A0A8K2A923</accession>
<comment type="caution">
    <text evidence="18">The sequence shown here is derived from an EMBL/GenBank/DDBJ whole genome shotgun (WGS) entry which is preliminary data.</text>
</comment>
<dbReference type="InterPro" id="IPR011037">
    <property type="entry name" value="Pyrv_Knase-like_insert_dom_sf"/>
</dbReference>
<evidence type="ECO:0000256" key="11">
    <source>
        <dbReference type="ARBA" id="ARBA00022842"/>
    </source>
</evidence>
<reference evidence="18" key="1">
    <citation type="submission" date="2019-12" db="EMBL/GenBank/DDBJ databases">
        <title>High-Quality draft genome sequences of three cyanobacteria isolated from the limestone walls of the Old Cathedral of Coimbra.</title>
        <authorList>
            <person name="Tiago I."/>
            <person name="Soares F."/>
            <person name="Portugal A."/>
        </authorList>
    </citation>
    <scope>NUCLEOTIDE SEQUENCE [LARGE SCALE GENOMIC DNA]</scope>
    <source>
        <strain evidence="18">C</strain>
    </source>
</reference>
<dbReference type="Gene3D" id="3.40.1380.20">
    <property type="entry name" value="Pyruvate kinase, C-terminal domain"/>
    <property type="match status" value="1"/>
</dbReference>
<evidence type="ECO:0000256" key="1">
    <source>
        <dbReference type="ARBA" id="ARBA00001946"/>
    </source>
</evidence>
<keyword evidence="6 15" id="KW-0808">Transferase</keyword>
<dbReference type="InterPro" id="IPR040442">
    <property type="entry name" value="Pyrv_kinase-like_dom_sf"/>
</dbReference>
<evidence type="ECO:0000256" key="6">
    <source>
        <dbReference type="ARBA" id="ARBA00022679"/>
    </source>
</evidence>
<dbReference type="NCBIfam" id="NF004978">
    <property type="entry name" value="PRK06354.1"/>
    <property type="match status" value="1"/>
</dbReference>
<evidence type="ECO:0000256" key="2">
    <source>
        <dbReference type="ARBA" id="ARBA00001958"/>
    </source>
</evidence>
<dbReference type="SUPFAM" id="SSF50800">
    <property type="entry name" value="PK beta-barrel domain-like"/>
    <property type="match status" value="1"/>
</dbReference>
<proteinExistence type="inferred from homology"/>
<dbReference type="RefSeq" id="WP_161826272.1">
    <property type="nucleotide sequence ID" value="NZ_WVIC01000033.1"/>
</dbReference>
<evidence type="ECO:0000256" key="7">
    <source>
        <dbReference type="ARBA" id="ARBA00022723"/>
    </source>
</evidence>
<dbReference type="GO" id="GO:0000287">
    <property type="term" value="F:magnesium ion binding"/>
    <property type="evidence" value="ECO:0007669"/>
    <property type="project" value="UniProtKB-UniRule"/>
</dbReference>
<dbReference type="GO" id="GO:0005524">
    <property type="term" value="F:ATP binding"/>
    <property type="evidence" value="ECO:0007669"/>
    <property type="project" value="UniProtKB-KW"/>
</dbReference>
<feature type="domain" description="Pyruvate kinase barrel" evidence="16">
    <location>
        <begin position="6"/>
        <end position="333"/>
    </location>
</feature>
<evidence type="ECO:0000256" key="15">
    <source>
        <dbReference type="RuleBase" id="RU000504"/>
    </source>
</evidence>
<evidence type="ECO:0000256" key="12">
    <source>
        <dbReference type="ARBA" id="ARBA00023152"/>
    </source>
</evidence>
<dbReference type="Pfam" id="PF00224">
    <property type="entry name" value="PK"/>
    <property type="match status" value="1"/>
</dbReference>
<dbReference type="UniPathway" id="UPA00109">
    <property type="reaction ID" value="UER00188"/>
</dbReference>
<dbReference type="InterPro" id="IPR015795">
    <property type="entry name" value="Pyrv_Knase_C"/>
</dbReference>
<dbReference type="InterPro" id="IPR001697">
    <property type="entry name" value="Pyr_Knase"/>
</dbReference>
<evidence type="ECO:0000256" key="8">
    <source>
        <dbReference type="ARBA" id="ARBA00022741"/>
    </source>
</evidence>
<dbReference type="PROSITE" id="PS00110">
    <property type="entry name" value="PYRUVATE_KINASE"/>
    <property type="match status" value="1"/>
</dbReference>
<dbReference type="Gene3D" id="3.20.20.60">
    <property type="entry name" value="Phosphoenolpyruvate-binding domains"/>
    <property type="match status" value="1"/>
</dbReference>
<dbReference type="FunFam" id="2.40.33.10:FF:000001">
    <property type="entry name" value="Pyruvate kinase"/>
    <property type="match status" value="1"/>
</dbReference>
<keyword evidence="13 18" id="KW-0670">Pyruvate</keyword>
<evidence type="ECO:0000259" key="16">
    <source>
        <dbReference type="Pfam" id="PF00224"/>
    </source>
</evidence>
<dbReference type="GO" id="GO:0030955">
    <property type="term" value="F:potassium ion binding"/>
    <property type="evidence" value="ECO:0007669"/>
    <property type="project" value="UniProtKB-UniRule"/>
</dbReference>
<keyword evidence="10" id="KW-0067">ATP-binding</keyword>
<dbReference type="InterPro" id="IPR036918">
    <property type="entry name" value="Pyrv_Knase_C_sf"/>
</dbReference>
<keyword evidence="19" id="KW-1185">Reference proteome</keyword>
<dbReference type="InterPro" id="IPR015813">
    <property type="entry name" value="Pyrv/PenolPyrv_kinase-like_dom"/>
</dbReference>
<evidence type="ECO:0000313" key="18">
    <source>
        <dbReference type="EMBL" id="NCJ07794.1"/>
    </source>
</evidence>
<dbReference type="SUPFAM" id="SSF51621">
    <property type="entry name" value="Phosphoenolpyruvate/pyruvate domain"/>
    <property type="match status" value="1"/>
</dbReference>
<dbReference type="Gene3D" id="2.40.33.10">
    <property type="entry name" value="PK beta-barrel domain-like"/>
    <property type="match status" value="1"/>
</dbReference>
<dbReference type="GO" id="GO:0016301">
    <property type="term" value="F:kinase activity"/>
    <property type="evidence" value="ECO:0007669"/>
    <property type="project" value="UniProtKB-KW"/>
</dbReference>
<dbReference type="Proteomes" id="UP000607397">
    <property type="component" value="Unassembled WGS sequence"/>
</dbReference>
<evidence type="ECO:0000256" key="10">
    <source>
        <dbReference type="ARBA" id="ARBA00022840"/>
    </source>
</evidence>
<protein>
    <recommendedName>
        <fullName evidence="5 14">Pyruvate kinase</fullName>
        <ecNumber evidence="5 14">2.7.1.40</ecNumber>
    </recommendedName>
</protein>
<comment type="cofactor">
    <cofactor evidence="2">
        <name>K(+)</name>
        <dbReference type="ChEBI" id="CHEBI:29103"/>
    </cofactor>
</comment>
<dbReference type="NCBIfam" id="NF004491">
    <property type="entry name" value="PRK05826.1"/>
    <property type="match status" value="1"/>
</dbReference>
<evidence type="ECO:0000256" key="3">
    <source>
        <dbReference type="ARBA" id="ARBA00004997"/>
    </source>
</evidence>
<dbReference type="InterPro" id="IPR018209">
    <property type="entry name" value="Pyrv_Knase_AS"/>
</dbReference>
<name>A0A8K2A923_9CYAN</name>
<dbReference type="GO" id="GO:0004743">
    <property type="term" value="F:pyruvate kinase activity"/>
    <property type="evidence" value="ECO:0007669"/>
    <property type="project" value="UniProtKB-UniRule"/>
</dbReference>
<evidence type="ECO:0000313" key="19">
    <source>
        <dbReference type="Proteomes" id="UP000607397"/>
    </source>
</evidence>
<comment type="catalytic activity">
    <reaction evidence="15">
        <text>pyruvate + ATP = phosphoenolpyruvate + ADP + H(+)</text>
        <dbReference type="Rhea" id="RHEA:18157"/>
        <dbReference type="ChEBI" id="CHEBI:15361"/>
        <dbReference type="ChEBI" id="CHEBI:15378"/>
        <dbReference type="ChEBI" id="CHEBI:30616"/>
        <dbReference type="ChEBI" id="CHEBI:58702"/>
        <dbReference type="ChEBI" id="CHEBI:456216"/>
        <dbReference type="EC" id="2.7.1.40"/>
    </reaction>
</comment>